<dbReference type="SUPFAM" id="SSF48208">
    <property type="entry name" value="Six-hairpin glycosidases"/>
    <property type="match status" value="1"/>
</dbReference>
<gene>
    <name evidence="2" type="ORF">NG653_12515</name>
</gene>
<reference evidence="2 3" key="1">
    <citation type="submission" date="2022-06" db="EMBL/GenBank/DDBJ databases">
        <authorList>
            <person name="Xuan X."/>
        </authorList>
    </citation>
    <scope>NUCLEOTIDE SEQUENCE [LARGE SCALE GENOMIC DNA]</scope>
    <source>
        <strain evidence="2 3">2V75</strain>
    </source>
</reference>
<dbReference type="PIRSF" id="PIRSF006402">
    <property type="entry name" value="UCP006402_thioredoxin"/>
    <property type="match status" value="1"/>
</dbReference>
<dbReference type="CDD" id="cd02955">
    <property type="entry name" value="SSP411"/>
    <property type="match status" value="1"/>
</dbReference>
<evidence type="ECO:0000313" key="3">
    <source>
        <dbReference type="Proteomes" id="UP001206312"/>
    </source>
</evidence>
<proteinExistence type="predicted"/>
<keyword evidence="3" id="KW-1185">Reference proteome</keyword>
<dbReference type="InterPro" id="IPR008928">
    <property type="entry name" value="6-hairpin_glycosidase_sf"/>
</dbReference>
<dbReference type="Gene3D" id="3.40.30.10">
    <property type="entry name" value="Glutaredoxin"/>
    <property type="match status" value="1"/>
</dbReference>
<dbReference type="EMBL" id="JAMXIB010000011">
    <property type="protein sequence ID" value="MCO5725683.1"/>
    <property type="molecule type" value="Genomic_DNA"/>
</dbReference>
<dbReference type="InterPro" id="IPR024705">
    <property type="entry name" value="Ssp411"/>
</dbReference>
<dbReference type="PANTHER" id="PTHR42899:SF1">
    <property type="entry name" value="SPERMATOGENESIS-ASSOCIATED PROTEIN 20"/>
    <property type="match status" value="1"/>
</dbReference>
<dbReference type="Pfam" id="PF03190">
    <property type="entry name" value="Thioredox_DsbH"/>
    <property type="match status" value="1"/>
</dbReference>
<dbReference type="PANTHER" id="PTHR42899">
    <property type="entry name" value="SPERMATOGENESIS-ASSOCIATED PROTEIN 20"/>
    <property type="match status" value="1"/>
</dbReference>
<accession>A0ABT1B2M7</accession>
<organism evidence="2 3">
    <name type="scientific">Robiginitalea marina</name>
    <dbReference type="NCBI Taxonomy" id="2954105"/>
    <lineage>
        <taxon>Bacteria</taxon>
        <taxon>Pseudomonadati</taxon>
        <taxon>Bacteroidota</taxon>
        <taxon>Flavobacteriia</taxon>
        <taxon>Flavobacteriales</taxon>
        <taxon>Flavobacteriaceae</taxon>
        <taxon>Robiginitalea</taxon>
    </lineage>
</organism>
<name>A0ABT1B2M7_9FLAO</name>
<dbReference type="SUPFAM" id="SSF52833">
    <property type="entry name" value="Thioredoxin-like"/>
    <property type="match status" value="1"/>
</dbReference>
<evidence type="ECO:0000259" key="1">
    <source>
        <dbReference type="Pfam" id="PF03190"/>
    </source>
</evidence>
<comment type="caution">
    <text evidence="2">The sequence shown here is derived from an EMBL/GenBank/DDBJ whole genome shotgun (WGS) entry which is preliminary data.</text>
</comment>
<dbReference type="InterPro" id="IPR004879">
    <property type="entry name" value="Ssp411-like_TRX"/>
</dbReference>
<sequence length="682" mass="78018">MKAKEPNALIHESSPYLLQHAYNPVRWEAWSTATLEQAQKSNKLLLISIGYAACHWCHVMERECFEDQGAADVMNAHFIPIKVDREERPDVDQIYMDALQLMSGHGGWPLNIVALPDGRPFWGATYVPRDKWIQVLMQLVKLYREDPKKVEEYASSLTSSLRRINEVILPEGEKKAPGMEQLAAWVNSWKRGFDPDFGGHLGAPKFMTPCQYEFLMHWGEATGDNAIRSHVQTTLDGMAYGGLYDHVGGGFSRYSVDPRWHVPHFEKMLYDNAQLLSLYAEGYALYKKPLYADVVLQTLEFLERELARPEGGYYAALDADSLNRKGELEEGVFYTWSGADLTSLLREDFEWFQEYYNINEYGLWEKGQYVLIRRESDTAFEKRRGWPAGELRRKRSRALQTLLKAREEKPRPRLDDKLVTSWNGLLLGGLCDAYRYCGIPEAREKALALAGFIQGTLSREDGGLFHSYKEGGRAVNGYLEDYAAVIRGYIKLHAVTQEPSWMEAAKKLADYSLEYFSEAGQPLLYFSSRVDPSLIRRTLEVNDSVIPSSNSTMARNLFLLGAFFSDPRYRDRAIAMLGAMQESLERHHSQYSGWLHLSLWLAQPFYELVITGPKAMDQLGVIVGQYLPHVLLAASREPAPGPLFENRHSPEKTRFFLCQFGQCQQPEQDPERVLEQLQWIAT</sequence>
<protein>
    <submittedName>
        <fullName evidence="2">Thioredoxin domain-containing protein</fullName>
    </submittedName>
</protein>
<dbReference type="InterPro" id="IPR012341">
    <property type="entry name" value="6hp_glycosidase-like_sf"/>
</dbReference>
<dbReference type="InterPro" id="IPR036249">
    <property type="entry name" value="Thioredoxin-like_sf"/>
</dbReference>
<evidence type="ECO:0000313" key="2">
    <source>
        <dbReference type="EMBL" id="MCO5725683.1"/>
    </source>
</evidence>
<dbReference type="Proteomes" id="UP001206312">
    <property type="component" value="Unassembled WGS sequence"/>
</dbReference>
<dbReference type="RefSeq" id="WP_252742054.1">
    <property type="nucleotide sequence ID" value="NZ_JAMXIB010000011.1"/>
</dbReference>
<dbReference type="Gene3D" id="1.50.10.10">
    <property type="match status" value="1"/>
</dbReference>
<feature type="domain" description="Spermatogenesis-associated protein 20-like TRX" evidence="1">
    <location>
        <begin position="7"/>
        <end position="161"/>
    </location>
</feature>